<sequence>MTLKVWMINHYALAPDQAGGTRHYTLARHMQELDIQTTIFASSRDYLTQQDAHLLGNEKSRVSLEQGVPYVWLSAPAYRGNGLGRVRNMTEFTLGLLRWKKPGRMDPPDIVVGSSPHLFAALAAYVLARRYRVPFVLEIRDLWPKSFIELLKVPRTHPFILLLAFIEKFLYRHSDLIVGVLPGVGNHVRRTNSIARPFIWIPNGIDTQLHSRNDHDQTEVPSRGISEPRFANPAPKLNPHRFSVMYAGAHGVPNSLETALEAAELLQREGHTHIQLTFVGEGIEKENLMRRAGKRRLDKNYVFWDRALWSGQLPSCV</sequence>
<dbReference type="InterPro" id="IPR028098">
    <property type="entry name" value="Glyco_trans_4-like_N"/>
</dbReference>
<protein>
    <submittedName>
        <fullName evidence="4">Glycosyltransferase family 4 protein</fullName>
    </submittedName>
</protein>
<dbReference type="EMBL" id="JBHSWD010000003">
    <property type="protein sequence ID" value="MFC6592938.1"/>
    <property type="molecule type" value="Genomic_DNA"/>
</dbReference>
<dbReference type="CDD" id="cd03794">
    <property type="entry name" value="GT4_WbuB-like"/>
    <property type="match status" value="1"/>
</dbReference>
<accession>A0ABW1YHJ6</accession>
<dbReference type="Proteomes" id="UP001596297">
    <property type="component" value="Unassembled WGS sequence"/>
</dbReference>
<evidence type="ECO:0000256" key="1">
    <source>
        <dbReference type="SAM" id="MobiDB-lite"/>
    </source>
</evidence>
<dbReference type="EMBL" id="JBHSWD010000003">
    <property type="protein sequence ID" value="MFC6593067.1"/>
    <property type="molecule type" value="Genomic_DNA"/>
</dbReference>
<feature type="domain" description="Glycosyltransferase subfamily 4-like N-terminal" evidence="2">
    <location>
        <begin position="21"/>
        <end position="204"/>
    </location>
</feature>
<keyword evidence="5" id="KW-1185">Reference proteome</keyword>
<gene>
    <name evidence="3" type="ORF">ACFP81_13630</name>
    <name evidence="4" type="ORF">ACFP81_14330</name>
</gene>
<dbReference type="PANTHER" id="PTHR45947">
    <property type="entry name" value="SULFOQUINOVOSYL TRANSFERASE SQD2"/>
    <property type="match status" value="1"/>
</dbReference>
<dbReference type="InterPro" id="IPR050194">
    <property type="entry name" value="Glycosyltransferase_grp1"/>
</dbReference>
<evidence type="ECO:0000313" key="5">
    <source>
        <dbReference type="Proteomes" id="UP001596297"/>
    </source>
</evidence>
<feature type="region of interest" description="Disordered" evidence="1">
    <location>
        <begin position="211"/>
        <end position="230"/>
    </location>
</feature>
<evidence type="ECO:0000259" key="2">
    <source>
        <dbReference type="Pfam" id="PF13579"/>
    </source>
</evidence>
<organism evidence="4 5">
    <name type="scientific">Deinococcus lacus</name>
    <dbReference type="NCBI Taxonomy" id="392561"/>
    <lineage>
        <taxon>Bacteria</taxon>
        <taxon>Thermotogati</taxon>
        <taxon>Deinococcota</taxon>
        <taxon>Deinococci</taxon>
        <taxon>Deinococcales</taxon>
        <taxon>Deinococcaceae</taxon>
        <taxon>Deinococcus</taxon>
    </lineage>
</organism>
<reference evidence="4" key="1">
    <citation type="journal article" date="2014" name="Int. J. Syst. Evol. Microbiol.">
        <title>Complete genome of a new Firmicutes species belonging to the dominant human colonic microbiota ('Ruminococcus bicirculans') reveals two chromosomes and a selective capacity to utilize plant glucans.</title>
        <authorList>
            <consortium name="NISC Comparative Sequencing Program"/>
            <person name="Wegmann U."/>
            <person name="Louis P."/>
            <person name="Goesmann A."/>
            <person name="Henrissat B."/>
            <person name="Duncan S.H."/>
            <person name="Flint H.J."/>
        </authorList>
    </citation>
    <scope>NUCLEOTIDE SEQUENCE</scope>
    <source>
        <strain evidence="4">NBRC 112440</strain>
    </source>
</reference>
<dbReference type="PANTHER" id="PTHR45947:SF3">
    <property type="entry name" value="SULFOQUINOVOSYL TRANSFERASE SQD2"/>
    <property type="match status" value="1"/>
</dbReference>
<name>A0ABW1YHJ6_9DEIO</name>
<evidence type="ECO:0000313" key="3">
    <source>
        <dbReference type="EMBL" id="MFC6592938.1"/>
    </source>
</evidence>
<reference evidence="4" key="3">
    <citation type="submission" date="2024-09" db="EMBL/GenBank/DDBJ databases">
        <authorList>
            <person name="Sun Q."/>
            <person name="Mori K."/>
        </authorList>
    </citation>
    <scope>NUCLEOTIDE SEQUENCE</scope>
    <source>
        <strain evidence="4">NBRC 112440</strain>
    </source>
</reference>
<dbReference type="SUPFAM" id="SSF53756">
    <property type="entry name" value="UDP-Glycosyltransferase/glycogen phosphorylase"/>
    <property type="match status" value="1"/>
</dbReference>
<dbReference type="RefSeq" id="WP_380084052.1">
    <property type="nucleotide sequence ID" value="NZ_JBHSWD010000003.1"/>
</dbReference>
<dbReference type="Pfam" id="PF13579">
    <property type="entry name" value="Glyco_trans_4_4"/>
    <property type="match status" value="1"/>
</dbReference>
<comment type="caution">
    <text evidence="4">The sequence shown here is derived from an EMBL/GenBank/DDBJ whole genome shotgun (WGS) entry which is preliminary data.</text>
</comment>
<evidence type="ECO:0000313" key="4">
    <source>
        <dbReference type="EMBL" id="MFC6593067.1"/>
    </source>
</evidence>
<reference evidence="5" key="2">
    <citation type="journal article" date="2019" name="Int. J. Syst. Evol. Microbiol.">
        <title>The Global Catalogue of Microorganisms (GCM) 10K type strain sequencing project: providing services to taxonomists for standard genome sequencing and annotation.</title>
        <authorList>
            <consortium name="The Broad Institute Genomics Platform"/>
            <consortium name="The Broad Institute Genome Sequencing Center for Infectious Disease"/>
            <person name="Wu L."/>
            <person name="Ma J."/>
        </authorList>
    </citation>
    <scope>NUCLEOTIDE SEQUENCE [LARGE SCALE GENOMIC DNA]</scope>
    <source>
        <strain evidence="5">CGMCC 1.15772</strain>
    </source>
</reference>
<dbReference type="Gene3D" id="3.40.50.2000">
    <property type="entry name" value="Glycogen Phosphorylase B"/>
    <property type="match status" value="1"/>
</dbReference>
<proteinExistence type="predicted"/>